<evidence type="ECO:0000313" key="3">
    <source>
        <dbReference type="Proteomes" id="UP000886523"/>
    </source>
</evidence>
<dbReference type="AlphaFoldDB" id="A0A9P6AER4"/>
<name>A0A9P6AER4_9AGAM</name>
<dbReference type="Proteomes" id="UP000886523">
    <property type="component" value="Unassembled WGS sequence"/>
</dbReference>
<accession>A0A9P6AER4</accession>
<organism evidence="2 3">
    <name type="scientific">Hydnum rufescens UP504</name>
    <dbReference type="NCBI Taxonomy" id="1448309"/>
    <lineage>
        <taxon>Eukaryota</taxon>
        <taxon>Fungi</taxon>
        <taxon>Dikarya</taxon>
        <taxon>Basidiomycota</taxon>
        <taxon>Agaricomycotina</taxon>
        <taxon>Agaricomycetes</taxon>
        <taxon>Cantharellales</taxon>
        <taxon>Hydnaceae</taxon>
        <taxon>Hydnum</taxon>
    </lineage>
</organism>
<reference evidence="2" key="1">
    <citation type="journal article" date="2020" name="Nat. Commun.">
        <title>Large-scale genome sequencing of mycorrhizal fungi provides insights into the early evolution of symbiotic traits.</title>
        <authorList>
            <person name="Miyauchi S."/>
            <person name="Kiss E."/>
            <person name="Kuo A."/>
            <person name="Drula E."/>
            <person name="Kohler A."/>
            <person name="Sanchez-Garcia M."/>
            <person name="Morin E."/>
            <person name="Andreopoulos B."/>
            <person name="Barry K.W."/>
            <person name="Bonito G."/>
            <person name="Buee M."/>
            <person name="Carver A."/>
            <person name="Chen C."/>
            <person name="Cichocki N."/>
            <person name="Clum A."/>
            <person name="Culley D."/>
            <person name="Crous P.W."/>
            <person name="Fauchery L."/>
            <person name="Girlanda M."/>
            <person name="Hayes R.D."/>
            <person name="Keri Z."/>
            <person name="LaButti K."/>
            <person name="Lipzen A."/>
            <person name="Lombard V."/>
            <person name="Magnuson J."/>
            <person name="Maillard F."/>
            <person name="Murat C."/>
            <person name="Nolan M."/>
            <person name="Ohm R.A."/>
            <person name="Pangilinan J."/>
            <person name="Pereira M.F."/>
            <person name="Perotto S."/>
            <person name="Peter M."/>
            <person name="Pfister S."/>
            <person name="Riley R."/>
            <person name="Sitrit Y."/>
            <person name="Stielow J.B."/>
            <person name="Szollosi G."/>
            <person name="Zifcakova L."/>
            <person name="Stursova M."/>
            <person name="Spatafora J.W."/>
            <person name="Tedersoo L."/>
            <person name="Vaario L.M."/>
            <person name="Yamada A."/>
            <person name="Yan M."/>
            <person name="Wang P."/>
            <person name="Xu J."/>
            <person name="Bruns T."/>
            <person name="Baldrian P."/>
            <person name="Vilgalys R."/>
            <person name="Dunand C."/>
            <person name="Henrissat B."/>
            <person name="Grigoriev I.V."/>
            <person name="Hibbett D."/>
            <person name="Nagy L.G."/>
            <person name="Martin F.M."/>
        </authorList>
    </citation>
    <scope>NUCLEOTIDE SEQUENCE</scope>
    <source>
        <strain evidence="2">UP504</strain>
    </source>
</reference>
<dbReference type="InterPro" id="IPR035983">
    <property type="entry name" value="Hect_E3_ubiquitin_ligase"/>
</dbReference>
<dbReference type="OrthoDB" id="8068875at2759"/>
<gene>
    <name evidence="2" type="ORF">BS47DRAFT_1368929</name>
</gene>
<dbReference type="SUPFAM" id="SSF56204">
    <property type="entry name" value="Hect, E3 ligase catalytic domain"/>
    <property type="match status" value="1"/>
</dbReference>
<evidence type="ECO:0000313" key="2">
    <source>
        <dbReference type="EMBL" id="KAF9504242.1"/>
    </source>
</evidence>
<evidence type="ECO:0000256" key="1">
    <source>
        <dbReference type="SAM" id="MobiDB-lite"/>
    </source>
</evidence>
<keyword evidence="3" id="KW-1185">Reference proteome</keyword>
<dbReference type="GO" id="GO:0004842">
    <property type="term" value="F:ubiquitin-protein transferase activity"/>
    <property type="evidence" value="ECO:0007669"/>
    <property type="project" value="InterPro"/>
</dbReference>
<feature type="region of interest" description="Disordered" evidence="1">
    <location>
        <begin position="1"/>
        <end position="32"/>
    </location>
</feature>
<comment type="caution">
    <text evidence="2">The sequence shown here is derived from an EMBL/GenBank/DDBJ whole genome shotgun (WGS) entry which is preliminary data.</text>
</comment>
<proteinExistence type="predicted"/>
<dbReference type="EMBL" id="MU129247">
    <property type="protein sequence ID" value="KAF9504242.1"/>
    <property type="molecule type" value="Genomic_DNA"/>
</dbReference>
<dbReference type="Gene3D" id="3.30.2160.10">
    <property type="entry name" value="Hect, E3 ligase catalytic domain"/>
    <property type="match status" value="1"/>
</dbReference>
<protein>
    <submittedName>
        <fullName evidence="2">Uncharacterized protein</fullName>
    </submittedName>
</protein>
<sequence length="114" mass="12826">MTPEKRITLPDPKSPFNRTATNELKSGGADIPATEENKDEYIETIIEYHISCCLAKVFDEHGPKLLIGGMFTTDVDKPFKDKSAPSESVFVSSQFTTRTEKYRQPVVLMRGIEN</sequence>